<evidence type="ECO:0000256" key="9">
    <source>
        <dbReference type="ARBA" id="ARBA00047423"/>
    </source>
</evidence>
<keyword evidence="2" id="KW-0560">Oxidoreductase</keyword>
<evidence type="ECO:0000256" key="10">
    <source>
        <dbReference type="ARBA" id="ARBA00049233"/>
    </source>
</evidence>
<organism evidence="13 14">
    <name type="scientific">Lymnaea stagnalis</name>
    <name type="common">Great pond snail</name>
    <name type="synonym">Helix stagnalis</name>
    <dbReference type="NCBI Taxonomy" id="6523"/>
    <lineage>
        <taxon>Eukaryota</taxon>
        <taxon>Metazoa</taxon>
        <taxon>Spiralia</taxon>
        <taxon>Lophotrochozoa</taxon>
        <taxon>Mollusca</taxon>
        <taxon>Gastropoda</taxon>
        <taxon>Heterobranchia</taxon>
        <taxon>Euthyneura</taxon>
        <taxon>Panpulmonata</taxon>
        <taxon>Hygrophila</taxon>
        <taxon>Lymnaeoidea</taxon>
        <taxon>Lymnaeidae</taxon>
        <taxon>Lymnaea</taxon>
    </lineage>
</organism>
<protein>
    <recommendedName>
        <fullName evidence="5">Trans-1,2-dihydrobenzene-1,2-diol dehydrogenase</fullName>
        <ecNumber evidence="4">1.1.1.179</ecNumber>
        <ecNumber evidence="3">1.3.1.20</ecNumber>
    </recommendedName>
    <alternativeName>
        <fullName evidence="8">D-xylose 1-dehydrogenase</fullName>
    </alternativeName>
    <alternativeName>
        <fullName evidence="7">D-xylose-NADP dehydrogenase</fullName>
    </alternativeName>
    <alternativeName>
        <fullName evidence="6">Dimeric dihydrodiol dehydrogenase</fullName>
    </alternativeName>
</protein>
<dbReference type="Proteomes" id="UP001497497">
    <property type="component" value="Unassembled WGS sequence"/>
</dbReference>
<keyword evidence="14" id="KW-1185">Reference proteome</keyword>
<dbReference type="InterPro" id="IPR050984">
    <property type="entry name" value="Gfo/Idh/MocA_domain"/>
</dbReference>
<feature type="domain" description="Gfo/Idh/MocA-like oxidoreductase N-terminal" evidence="11">
    <location>
        <begin position="4"/>
        <end position="121"/>
    </location>
</feature>
<dbReference type="EMBL" id="CAXITT010000787">
    <property type="protein sequence ID" value="CAL1546233.1"/>
    <property type="molecule type" value="Genomic_DNA"/>
</dbReference>
<dbReference type="SUPFAM" id="SSF51735">
    <property type="entry name" value="NAD(P)-binding Rossmann-fold domains"/>
    <property type="match status" value="2"/>
</dbReference>
<evidence type="ECO:0000313" key="13">
    <source>
        <dbReference type="EMBL" id="CAL1546233.1"/>
    </source>
</evidence>
<dbReference type="PANTHER" id="PTHR22604">
    <property type="entry name" value="OXIDOREDUCTASES"/>
    <property type="match status" value="1"/>
</dbReference>
<dbReference type="GO" id="GO:0047837">
    <property type="term" value="F:D-xylose 1-dehydrogenase (NADP+) activity"/>
    <property type="evidence" value="ECO:0007669"/>
    <property type="project" value="UniProtKB-EC"/>
</dbReference>
<dbReference type="AlphaFoldDB" id="A0AAV2IJ68"/>
<feature type="domain" description="GFO/IDH/MocA-like oxidoreductase" evidence="12">
    <location>
        <begin position="433"/>
        <end position="546"/>
    </location>
</feature>
<dbReference type="PANTHER" id="PTHR22604:SF105">
    <property type="entry name" value="TRANS-1,2-DIHYDROBENZENE-1,2-DIOL DEHYDROGENASE"/>
    <property type="match status" value="1"/>
</dbReference>
<dbReference type="Pfam" id="PF22725">
    <property type="entry name" value="GFO_IDH_MocA_C3"/>
    <property type="match status" value="2"/>
</dbReference>
<dbReference type="GO" id="GO:0047115">
    <property type="term" value="F:trans-1,2-dihydrobenzene-1,2-diol dehydrogenase activity"/>
    <property type="evidence" value="ECO:0007669"/>
    <property type="project" value="UniProtKB-EC"/>
</dbReference>
<evidence type="ECO:0000259" key="12">
    <source>
        <dbReference type="Pfam" id="PF22725"/>
    </source>
</evidence>
<dbReference type="Pfam" id="PF01408">
    <property type="entry name" value="GFO_IDH_MocA"/>
    <property type="match status" value="2"/>
</dbReference>
<dbReference type="EC" id="1.3.1.20" evidence="3"/>
<dbReference type="InterPro" id="IPR023282">
    <property type="entry name" value="HMG_CoA_Rdtase_N"/>
</dbReference>
<dbReference type="SUPFAM" id="SSF55347">
    <property type="entry name" value="Glyceraldehyde-3-phosphate dehydrogenase-like, C-terminal domain"/>
    <property type="match status" value="2"/>
</dbReference>
<dbReference type="InterPro" id="IPR036291">
    <property type="entry name" value="NAD(P)-bd_dom_sf"/>
</dbReference>
<feature type="domain" description="Gfo/Idh/MocA-like oxidoreductase N-terminal" evidence="11">
    <location>
        <begin position="324"/>
        <end position="420"/>
    </location>
</feature>
<comment type="caution">
    <text evidence="13">The sequence shown here is derived from an EMBL/GenBank/DDBJ whole genome shotgun (WGS) entry which is preliminary data.</text>
</comment>
<gene>
    <name evidence="13" type="ORF">GSLYS_00019610001</name>
</gene>
<evidence type="ECO:0000313" key="14">
    <source>
        <dbReference type="Proteomes" id="UP001497497"/>
    </source>
</evidence>
<reference evidence="13 14" key="1">
    <citation type="submission" date="2024-04" db="EMBL/GenBank/DDBJ databases">
        <authorList>
            <consortium name="Genoscope - CEA"/>
            <person name="William W."/>
        </authorList>
    </citation>
    <scope>NUCLEOTIDE SEQUENCE [LARGE SCALE GENOMIC DNA]</scope>
</reference>
<dbReference type="InterPro" id="IPR055170">
    <property type="entry name" value="GFO_IDH_MocA-like_dom"/>
</dbReference>
<dbReference type="Gene3D" id="3.30.360.10">
    <property type="entry name" value="Dihydrodipicolinate Reductase, domain 2"/>
    <property type="match status" value="2"/>
</dbReference>
<comment type="similarity">
    <text evidence="1">Belongs to the Gfo/Idh/MocA family.</text>
</comment>
<evidence type="ECO:0000259" key="11">
    <source>
        <dbReference type="Pfam" id="PF01408"/>
    </source>
</evidence>
<sequence length="630" mass="69326">MATRWGICGAGKISYDFCLCLRSLPREEHEIVAVAARDKGRAEEFATRFEVGQSYGSYEELAQNPNIDVVYIGTIHTQHVENSLLFINAGKNVLCEKPMALSLEGCKKVLTAAKQKGVFFAEAFWSRHFPAYKFIQEQIKSGQIGEVVLVEATFAVPILHVPRLFDLELGGGGLMDIGCYTVQAANLIFKGKPELIVAHGSKAESGADKTAVILLKYPGEKFATLAYSTEGSQGANHFTIHGTKGNLVIPDSFWYPTRVVVRENDVKYFQLPSIEDLEGSTFGNAQGFVYQAKCIRQCLLKGEKECEAIPHEDSETIMYIMEEALKQLGITAVAARNKGRAEKFAVDFDIPQNYGSYEELSMDPNVDVIYVATIGPMHVEASLLFINAGKNVLCEKPMALTLADCKKVLSAAKEKGTLFVEAYWSRFFPVYKLIQDEIKAGTIGEVMLAEATFAMLIPTIDKINDPEIGGGALLDLACYTVLAANTVFKGRPDRIIAEGTRKSGGDDRAGVVLLKYPGNKFASLAYSVEVNNGPSSFIIRGTKGSLQIPDFFMAPDRIILANGETKVFDLPQVKNHENLRYPNSQGLTYEAQGIRRSLLSGLTESPEVPHEDSETIMYILQEVLKQYALP</sequence>
<name>A0AAV2IJ68_LYMST</name>
<dbReference type="GO" id="GO:0000166">
    <property type="term" value="F:nucleotide binding"/>
    <property type="evidence" value="ECO:0007669"/>
    <property type="project" value="InterPro"/>
</dbReference>
<comment type="catalytic activity">
    <reaction evidence="9">
        <text>(1R,2R)-1,2-dihydrobenzene-1,2-diol + NADP(+) = catechol + NADPH + H(+)</text>
        <dbReference type="Rhea" id="RHEA:16729"/>
        <dbReference type="ChEBI" id="CHEBI:10702"/>
        <dbReference type="ChEBI" id="CHEBI:15378"/>
        <dbReference type="ChEBI" id="CHEBI:18135"/>
        <dbReference type="ChEBI" id="CHEBI:57783"/>
        <dbReference type="ChEBI" id="CHEBI:58349"/>
        <dbReference type="EC" id="1.3.1.20"/>
    </reaction>
</comment>
<dbReference type="Gene3D" id="3.40.50.720">
    <property type="entry name" value="NAD(P)-binding Rossmann-like Domain"/>
    <property type="match status" value="1"/>
</dbReference>
<feature type="domain" description="GFO/IDH/MocA-like oxidoreductase" evidence="12">
    <location>
        <begin position="134"/>
        <end position="247"/>
    </location>
</feature>
<evidence type="ECO:0000256" key="7">
    <source>
        <dbReference type="ARBA" id="ARBA00042988"/>
    </source>
</evidence>
<evidence type="ECO:0000256" key="8">
    <source>
        <dbReference type="ARBA" id="ARBA00043025"/>
    </source>
</evidence>
<evidence type="ECO:0000256" key="6">
    <source>
        <dbReference type="ARBA" id="ARBA00042926"/>
    </source>
</evidence>
<evidence type="ECO:0000256" key="5">
    <source>
        <dbReference type="ARBA" id="ARBA00040603"/>
    </source>
</evidence>
<dbReference type="InterPro" id="IPR000683">
    <property type="entry name" value="Gfo/Idh/MocA-like_OxRdtase_N"/>
</dbReference>
<dbReference type="GO" id="GO:0004420">
    <property type="term" value="F:hydroxymethylglutaryl-CoA reductase (NADPH) activity"/>
    <property type="evidence" value="ECO:0007669"/>
    <property type="project" value="InterPro"/>
</dbReference>
<evidence type="ECO:0000256" key="2">
    <source>
        <dbReference type="ARBA" id="ARBA00023002"/>
    </source>
</evidence>
<dbReference type="EC" id="1.1.1.179" evidence="4"/>
<dbReference type="Gene3D" id="1.10.3270.10">
    <property type="entry name" value="HMGR, N-terminal domain"/>
    <property type="match status" value="1"/>
</dbReference>
<accession>A0AAV2IJ68</accession>
<evidence type="ECO:0000256" key="4">
    <source>
        <dbReference type="ARBA" id="ARBA00038984"/>
    </source>
</evidence>
<evidence type="ECO:0000256" key="3">
    <source>
        <dbReference type="ARBA" id="ARBA00038853"/>
    </source>
</evidence>
<proteinExistence type="inferred from homology"/>
<evidence type="ECO:0000256" key="1">
    <source>
        <dbReference type="ARBA" id="ARBA00010928"/>
    </source>
</evidence>
<comment type="catalytic activity">
    <reaction evidence="10">
        <text>D-xylose + NADP(+) = D-xylono-1,5-lactone + NADPH + H(+)</text>
        <dbReference type="Rhea" id="RHEA:22000"/>
        <dbReference type="ChEBI" id="CHEBI:15378"/>
        <dbReference type="ChEBI" id="CHEBI:15867"/>
        <dbReference type="ChEBI" id="CHEBI:53455"/>
        <dbReference type="ChEBI" id="CHEBI:57783"/>
        <dbReference type="ChEBI" id="CHEBI:58349"/>
        <dbReference type="EC" id="1.1.1.179"/>
    </reaction>
</comment>